<dbReference type="Pfam" id="PF24536">
    <property type="entry name" value="NXPE4_C"/>
    <property type="match status" value="1"/>
</dbReference>
<dbReference type="EMBL" id="JADWDJ010000003">
    <property type="protein sequence ID" value="KAG5283133.1"/>
    <property type="molecule type" value="Genomic_DNA"/>
</dbReference>
<proteinExistence type="inferred from homology"/>
<keyword evidence="2" id="KW-0472">Membrane</keyword>
<dbReference type="AlphaFoldDB" id="A0AAV6H6Y2"/>
<comment type="similarity">
    <text evidence="1">Belongs to the NXPE family.</text>
</comment>
<dbReference type="Proteomes" id="UP000823561">
    <property type="component" value="Chromosome 3"/>
</dbReference>
<keyword evidence="2" id="KW-1133">Transmembrane helix</keyword>
<evidence type="ECO:0000256" key="1">
    <source>
        <dbReference type="ARBA" id="ARBA00005431"/>
    </source>
</evidence>
<dbReference type="GO" id="GO:0007399">
    <property type="term" value="P:nervous system development"/>
    <property type="evidence" value="ECO:0007669"/>
    <property type="project" value="UniProtKB-ARBA"/>
</dbReference>
<dbReference type="InterPro" id="IPR057106">
    <property type="entry name" value="NXPE4_C"/>
</dbReference>
<dbReference type="SUPFAM" id="SSF81296">
    <property type="entry name" value="E set domains"/>
    <property type="match status" value="1"/>
</dbReference>
<dbReference type="InterPro" id="IPR014756">
    <property type="entry name" value="Ig_E-set"/>
</dbReference>
<gene>
    <name evidence="4" type="ORF">AALO_G00038700</name>
</gene>
<evidence type="ECO:0000259" key="3">
    <source>
        <dbReference type="Pfam" id="PF24536"/>
    </source>
</evidence>
<name>A0AAV6H6Y2_9TELE</name>
<accession>A0AAV6H6Y2</accession>
<comment type="caution">
    <text evidence="4">The sequence shown here is derived from an EMBL/GenBank/DDBJ whole genome shotgun (WGS) entry which is preliminary data.</text>
</comment>
<keyword evidence="2" id="KW-0812">Transmembrane</keyword>
<sequence length="585" mass="65981">MATAMGGNLSKYAPIFLVLALSGILFLLRNMHILERWNCQSMSSLYQLQSSISSAFKPSGAFLLLDHNHTYCPFLGQEPSSEEAREERYLLESISWPEPPTPGTTPLRFSSDPARSFFVIQPPASGRGASGQSVWRVGGKLEVLVHMQNFLGQPKRHGGDFLLARIYSPELGAGASGRVTDHQDGLYTVELPLLWLGPAQVEVMLVHSSEVVAVLRRLREEQPDRVYFKSLFRSGFLSETTVCNLCLRTRPRQPALCNYTDPHSGEPWYCYKPRLLDCDTRINHAKGGYKKHLLTTTESMLFLSSTIKAPIQALGMDNITISPAVRELSLIRRDRSKLMPSGYYYQGSWRPLSGIPIQQFNDSSAITQCLRGKLFYMFGDSTVRQWFEYLNAFVPELKEFNLYSPKNVGPFMAVDSVHNILLQYRCHGPPIRFSTVSASELRYVANELDGLPGGPDTVVALSVWSHFSTFPVEVYMRRLRHIRRAVARLLDRAPGTLVVIRSANPQKLDAEVCLYNSDWFSVQLDAVLRAMFRGLRGVVLLDAWDMTLAHPTQPHLLHPPPDIVKNMIDLILSHVCPAKKERMRT</sequence>
<reference evidence="4" key="1">
    <citation type="submission" date="2020-10" db="EMBL/GenBank/DDBJ databases">
        <title>Chromosome-scale genome assembly of the Allis shad, Alosa alosa.</title>
        <authorList>
            <person name="Margot Z."/>
            <person name="Christophe K."/>
            <person name="Cabau C."/>
            <person name="Louis A."/>
            <person name="Berthelot C."/>
            <person name="Parey E."/>
            <person name="Roest Crollius H."/>
            <person name="Montfort J."/>
            <person name="Robinson-Rechavi M."/>
            <person name="Bucao C."/>
            <person name="Bouchez O."/>
            <person name="Gislard M."/>
            <person name="Lluch J."/>
            <person name="Milhes M."/>
            <person name="Lampietro C."/>
            <person name="Lopez Roques C."/>
            <person name="Donnadieu C."/>
            <person name="Braasch I."/>
            <person name="Desvignes T."/>
            <person name="Postlethwait J."/>
            <person name="Bobe J."/>
            <person name="Guiguen Y."/>
        </authorList>
    </citation>
    <scope>NUCLEOTIDE SEQUENCE</scope>
    <source>
        <strain evidence="4">M-15738</strain>
        <tissue evidence="4">Blood</tissue>
    </source>
</reference>
<dbReference type="Pfam" id="PF06312">
    <property type="entry name" value="Neurexophilin"/>
    <property type="match status" value="1"/>
</dbReference>
<dbReference type="InterPro" id="IPR026845">
    <property type="entry name" value="NXPH/NXPE"/>
</dbReference>
<dbReference type="PANTHER" id="PTHR16165:SF9">
    <property type="entry name" value="NXPE FAMILY MEMBER 3"/>
    <property type="match status" value="1"/>
</dbReference>
<organism evidence="4 5">
    <name type="scientific">Alosa alosa</name>
    <name type="common">allis shad</name>
    <dbReference type="NCBI Taxonomy" id="278164"/>
    <lineage>
        <taxon>Eukaryota</taxon>
        <taxon>Metazoa</taxon>
        <taxon>Chordata</taxon>
        <taxon>Craniata</taxon>
        <taxon>Vertebrata</taxon>
        <taxon>Euteleostomi</taxon>
        <taxon>Actinopterygii</taxon>
        <taxon>Neopterygii</taxon>
        <taxon>Teleostei</taxon>
        <taxon>Clupei</taxon>
        <taxon>Clupeiformes</taxon>
        <taxon>Clupeoidei</taxon>
        <taxon>Clupeidae</taxon>
        <taxon>Alosa</taxon>
    </lineage>
</organism>
<evidence type="ECO:0000256" key="2">
    <source>
        <dbReference type="SAM" id="Phobius"/>
    </source>
</evidence>
<protein>
    <recommendedName>
        <fullName evidence="3">NXPE C-terminal domain-containing protein</fullName>
    </recommendedName>
</protein>
<feature type="transmembrane region" description="Helical" evidence="2">
    <location>
        <begin position="12"/>
        <end position="28"/>
    </location>
</feature>
<dbReference type="PANTHER" id="PTHR16165">
    <property type="entry name" value="NXPE FAMILY MEMBER"/>
    <property type="match status" value="1"/>
</dbReference>
<feature type="domain" description="NXPE C-terminal" evidence="3">
    <location>
        <begin position="349"/>
        <end position="576"/>
    </location>
</feature>
<keyword evidence="5" id="KW-1185">Reference proteome</keyword>
<evidence type="ECO:0000313" key="5">
    <source>
        <dbReference type="Proteomes" id="UP000823561"/>
    </source>
</evidence>
<evidence type="ECO:0000313" key="4">
    <source>
        <dbReference type="EMBL" id="KAG5283133.1"/>
    </source>
</evidence>